<dbReference type="EMBL" id="JAGFOT010000002">
    <property type="protein sequence ID" value="MBO3656969.1"/>
    <property type="molecule type" value="Genomic_DNA"/>
</dbReference>
<dbReference type="RefSeq" id="WP_206261642.1">
    <property type="nucleotide sequence ID" value="NZ_JAGFOT010000002.1"/>
</dbReference>
<protein>
    <recommendedName>
        <fullName evidence="3">DUF3592 domain-containing protein</fullName>
    </recommendedName>
</protein>
<comment type="caution">
    <text evidence="1">The sequence shown here is derived from an EMBL/GenBank/DDBJ whole genome shotgun (WGS) entry which is preliminary data.</text>
</comment>
<organism evidence="1 2">
    <name type="scientific">Acinetobacter haemolyticus</name>
    <dbReference type="NCBI Taxonomy" id="29430"/>
    <lineage>
        <taxon>Bacteria</taxon>
        <taxon>Pseudomonadati</taxon>
        <taxon>Pseudomonadota</taxon>
        <taxon>Gammaproteobacteria</taxon>
        <taxon>Moraxellales</taxon>
        <taxon>Moraxellaceae</taxon>
        <taxon>Acinetobacter</taxon>
    </lineage>
</organism>
<reference evidence="1" key="1">
    <citation type="submission" date="2021-03" db="EMBL/GenBank/DDBJ databases">
        <title>Acinetobacter spp. whole-genome sequenced from Terengganu.</title>
        <authorList>
            <person name="Mohd Rani F."/>
        </authorList>
    </citation>
    <scope>NUCLEOTIDE SEQUENCE</scope>
    <source>
        <strain evidence="1">AC1502</strain>
    </source>
</reference>
<accession>A0AAW4J7D5</accession>
<evidence type="ECO:0008006" key="3">
    <source>
        <dbReference type="Google" id="ProtNLM"/>
    </source>
</evidence>
<name>A0AAW4J7D5_ACIHA</name>
<evidence type="ECO:0000313" key="1">
    <source>
        <dbReference type="EMBL" id="MBO3656969.1"/>
    </source>
</evidence>
<sequence length="109" mass="12880">MELIIVIILIVLSTVLIYRTLKKPSVRRVANKNNFREVVKKAFPKHKIIDKNQQIMICEINHRNEPDELVFIRIGRPKNIQKDGRRVIIYYPTEPTASELKRDLSKFLI</sequence>
<evidence type="ECO:0000313" key="2">
    <source>
        <dbReference type="Proteomes" id="UP000670925"/>
    </source>
</evidence>
<dbReference type="Proteomes" id="UP000670925">
    <property type="component" value="Unassembled WGS sequence"/>
</dbReference>
<dbReference type="AlphaFoldDB" id="A0AAW4J7D5"/>
<proteinExistence type="predicted"/>
<gene>
    <name evidence="1" type="ORF">J5N55_02550</name>
</gene>